<feature type="transmembrane region" description="Helical" evidence="5">
    <location>
        <begin position="169"/>
        <end position="193"/>
    </location>
</feature>
<dbReference type="KEGG" id="blac:94346464"/>
<keyword evidence="3 5" id="KW-1133">Transmembrane helix</keyword>
<evidence type="ECO:0000256" key="4">
    <source>
        <dbReference type="ARBA" id="ARBA00023136"/>
    </source>
</evidence>
<organism evidence="7 8">
    <name type="scientific">Bremia lactucae</name>
    <name type="common">Lettuce downy mildew</name>
    <dbReference type="NCBI Taxonomy" id="4779"/>
    <lineage>
        <taxon>Eukaryota</taxon>
        <taxon>Sar</taxon>
        <taxon>Stramenopiles</taxon>
        <taxon>Oomycota</taxon>
        <taxon>Peronosporomycetes</taxon>
        <taxon>Peronosporales</taxon>
        <taxon>Peronosporaceae</taxon>
        <taxon>Bremia</taxon>
    </lineage>
</organism>
<dbReference type="SUPFAM" id="SSF103473">
    <property type="entry name" value="MFS general substrate transporter"/>
    <property type="match status" value="1"/>
</dbReference>
<evidence type="ECO:0000313" key="8">
    <source>
        <dbReference type="Proteomes" id="UP000294530"/>
    </source>
</evidence>
<sequence>MEASAVSRGWKEVAANKRGVFLLTFYSYVLIHASRKSFSAIKGEMGDEQWIHSDIYSRDQQVEIGMLGDNYNLRHMIAGGMWATAALVLLFGIGAFINIHAFSFYAVLWGLNGLVQSSGWPANVAVMGKWFDQSERGAVLGIWSGNACLGNIVGTALVAVLFAYFDKTIAWKIALILAGTLVAFHGLLIYVFLYPDPRDVSYRHQTIEKAQPDVAIHQDDFNRNANTKKDENAKGIGFFHAWAIPGVFPYAMAYACLKSVNYALFFWLPFYLTVSLHLDNSHAGSFSMLYDAGQIVGGFIGGIASDRMGVRSPVVVTMLLLSW</sequence>
<feature type="transmembrane region" description="Helical" evidence="5">
    <location>
        <begin position="138"/>
        <end position="163"/>
    </location>
</feature>
<dbReference type="PANTHER" id="PTHR43184">
    <property type="entry name" value="MAJOR FACILITATOR SUPERFAMILY TRANSPORTER 16, ISOFORM B"/>
    <property type="match status" value="1"/>
</dbReference>
<evidence type="ECO:0000259" key="6">
    <source>
        <dbReference type="PROSITE" id="PS50850"/>
    </source>
</evidence>
<keyword evidence="4 5" id="KW-0472">Membrane</keyword>
<dbReference type="GO" id="GO:0022857">
    <property type="term" value="F:transmembrane transporter activity"/>
    <property type="evidence" value="ECO:0007669"/>
    <property type="project" value="InterPro"/>
</dbReference>
<dbReference type="InterPro" id="IPR020846">
    <property type="entry name" value="MFS_dom"/>
</dbReference>
<proteinExistence type="predicted"/>
<dbReference type="PROSITE" id="PS50850">
    <property type="entry name" value="MFS"/>
    <property type="match status" value="1"/>
</dbReference>
<evidence type="ECO:0000256" key="2">
    <source>
        <dbReference type="ARBA" id="ARBA00022692"/>
    </source>
</evidence>
<evidence type="ECO:0000256" key="5">
    <source>
        <dbReference type="SAM" id="Phobius"/>
    </source>
</evidence>
<dbReference type="GO" id="GO:0005789">
    <property type="term" value="C:endoplasmic reticulum membrane"/>
    <property type="evidence" value="ECO:0007669"/>
    <property type="project" value="TreeGrafter"/>
</dbReference>
<dbReference type="InterPro" id="IPR011701">
    <property type="entry name" value="MFS"/>
</dbReference>
<dbReference type="Pfam" id="PF07690">
    <property type="entry name" value="MFS_1"/>
    <property type="match status" value="1"/>
</dbReference>
<dbReference type="RefSeq" id="XP_067820617.1">
    <property type="nucleotide sequence ID" value="XM_067960793.1"/>
</dbReference>
<comment type="caution">
    <text evidence="7">The sequence shown here is derived from an EMBL/GenBank/DDBJ whole genome shotgun (WGS) entry which is preliminary data.</text>
</comment>
<dbReference type="AlphaFoldDB" id="A0A976FQK6"/>
<accession>A0A976FQK6</accession>
<keyword evidence="2 5" id="KW-0812">Transmembrane</keyword>
<protein>
    <recommendedName>
        <fullName evidence="6">Major facilitator superfamily (MFS) profile domain-containing protein</fullName>
    </recommendedName>
</protein>
<evidence type="ECO:0000256" key="1">
    <source>
        <dbReference type="ARBA" id="ARBA00004141"/>
    </source>
</evidence>
<reference evidence="7 8" key="1">
    <citation type="journal article" date="2021" name="Genome Biol.">
        <title>AFLAP: assembly-free linkage analysis pipeline using k-mers from genome sequencing data.</title>
        <authorList>
            <person name="Fletcher K."/>
            <person name="Zhang L."/>
            <person name="Gil J."/>
            <person name="Han R."/>
            <person name="Cavanaugh K."/>
            <person name="Michelmore R."/>
        </authorList>
    </citation>
    <scope>NUCLEOTIDE SEQUENCE [LARGE SCALE GENOMIC DNA]</scope>
    <source>
        <strain evidence="7 8">SF5</strain>
    </source>
</reference>
<feature type="domain" description="Major facilitator superfamily (MFS) profile" evidence="6">
    <location>
        <begin position="1"/>
        <end position="323"/>
    </location>
</feature>
<dbReference type="Proteomes" id="UP000294530">
    <property type="component" value="Unassembled WGS sequence"/>
</dbReference>
<dbReference type="PANTHER" id="PTHR43184:SF12">
    <property type="entry name" value="SUGAR PHOSPHATE EXCHANGER 3"/>
    <property type="match status" value="1"/>
</dbReference>
<gene>
    <name evidence="7" type="ORF">CCR75_002696</name>
</gene>
<dbReference type="GeneID" id="94346464"/>
<feature type="transmembrane region" description="Helical" evidence="5">
    <location>
        <begin position="103"/>
        <end position="126"/>
    </location>
</feature>
<name>A0A976FQK6_BRELC</name>
<keyword evidence="8" id="KW-1185">Reference proteome</keyword>
<dbReference type="EMBL" id="SHOA02000004">
    <property type="protein sequence ID" value="TDH71118.1"/>
    <property type="molecule type" value="Genomic_DNA"/>
</dbReference>
<dbReference type="OrthoDB" id="3639251at2759"/>
<feature type="transmembrane region" description="Helical" evidence="5">
    <location>
        <begin position="236"/>
        <end position="254"/>
    </location>
</feature>
<dbReference type="InterPro" id="IPR036259">
    <property type="entry name" value="MFS_trans_sf"/>
</dbReference>
<evidence type="ECO:0000313" key="7">
    <source>
        <dbReference type="EMBL" id="TDH71118.1"/>
    </source>
</evidence>
<dbReference type="Gene3D" id="1.20.1250.20">
    <property type="entry name" value="MFS general substrate transporter like domains"/>
    <property type="match status" value="2"/>
</dbReference>
<feature type="transmembrane region" description="Helical" evidence="5">
    <location>
        <begin position="76"/>
        <end position="97"/>
    </location>
</feature>
<comment type="subcellular location">
    <subcellularLocation>
        <location evidence="1">Membrane</location>
        <topology evidence="1">Multi-pass membrane protein</topology>
    </subcellularLocation>
</comment>
<evidence type="ECO:0000256" key="3">
    <source>
        <dbReference type="ARBA" id="ARBA00022989"/>
    </source>
</evidence>